<name>A0A0L8HTW0_OCTBM</name>
<feature type="chain" id="PRO_5005583921" description="Secreted protein" evidence="1">
    <location>
        <begin position="22"/>
        <end position="79"/>
    </location>
</feature>
<dbReference type="EMBL" id="KQ417300">
    <property type="protein sequence ID" value="KOF92641.1"/>
    <property type="molecule type" value="Genomic_DNA"/>
</dbReference>
<dbReference type="AlphaFoldDB" id="A0A0L8HTW0"/>
<accession>A0A0L8HTW0</accession>
<protein>
    <recommendedName>
        <fullName evidence="3">Secreted protein</fullName>
    </recommendedName>
</protein>
<reference evidence="2" key="1">
    <citation type="submission" date="2015-07" db="EMBL/GenBank/DDBJ databases">
        <title>MeaNS - Measles Nucleotide Surveillance Program.</title>
        <authorList>
            <person name="Tran T."/>
            <person name="Druce J."/>
        </authorList>
    </citation>
    <scope>NUCLEOTIDE SEQUENCE</scope>
    <source>
        <strain evidence="2">UCB-OBI-ISO-001</strain>
        <tissue evidence="2">Gonad</tissue>
    </source>
</reference>
<proteinExistence type="predicted"/>
<organism evidence="2">
    <name type="scientific">Octopus bimaculoides</name>
    <name type="common">California two-spotted octopus</name>
    <dbReference type="NCBI Taxonomy" id="37653"/>
    <lineage>
        <taxon>Eukaryota</taxon>
        <taxon>Metazoa</taxon>
        <taxon>Spiralia</taxon>
        <taxon>Lophotrochozoa</taxon>
        <taxon>Mollusca</taxon>
        <taxon>Cephalopoda</taxon>
        <taxon>Coleoidea</taxon>
        <taxon>Octopodiformes</taxon>
        <taxon>Octopoda</taxon>
        <taxon>Incirrata</taxon>
        <taxon>Octopodidae</taxon>
        <taxon>Octopus</taxon>
    </lineage>
</organism>
<sequence>MIYYLSLFLLTGLCCYFQIHTTILDSFSCQVNTIFAASSKPSTLQSHQLHTLYQILCHLFHTKLFGTITHIDHMAPTTI</sequence>
<feature type="signal peptide" evidence="1">
    <location>
        <begin position="1"/>
        <end position="21"/>
    </location>
</feature>
<keyword evidence="1" id="KW-0732">Signal</keyword>
<evidence type="ECO:0000256" key="1">
    <source>
        <dbReference type="SAM" id="SignalP"/>
    </source>
</evidence>
<evidence type="ECO:0000313" key="2">
    <source>
        <dbReference type="EMBL" id="KOF92641.1"/>
    </source>
</evidence>
<evidence type="ECO:0008006" key="3">
    <source>
        <dbReference type="Google" id="ProtNLM"/>
    </source>
</evidence>
<gene>
    <name evidence="2" type="ORF">OCBIM_22006152mg</name>
</gene>